<dbReference type="PANTHER" id="PTHR31088">
    <property type="entry name" value="MEMBRANE-ASSOCIATED PROTEIN VIPP1, CHLOROPLASTIC"/>
    <property type="match status" value="1"/>
</dbReference>
<dbReference type="eggNOG" id="COG1842">
    <property type="taxonomic scope" value="Bacteria"/>
</dbReference>
<keyword evidence="5" id="KW-1185">Reference proteome</keyword>
<proteinExistence type="inferred from homology"/>
<dbReference type="EMBL" id="AM746676">
    <property type="protein sequence ID" value="CAN97710.1"/>
    <property type="molecule type" value="Genomic_DNA"/>
</dbReference>
<keyword evidence="2" id="KW-0175">Coiled coil</keyword>
<evidence type="ECO:0000256" key="3">
    <source>
        <dbReference type="SAM" id="MobiDB-lite"/>
    </source>
</evidence>
<evidence type="ECO:0000256" key="2">
    <source>
        <dbReference type="SAM" id="Coils"/>
    </source>
</evidence>
<dbReference type="Proteomes" id="UP000002139">
    <property type="component" value="Chromosome"/>
</dbReference>
<dbReference type="AlphaFoldDB" id="A9F4H4"/>
<dbReference type="PANTHER" id="PTHR31088:SF6">
    <property type="entry name" value="PHAGE SHOCK PROTEIN A"/>
    <property type="match status" value="1"/>
</dbReference>
<evidence type="ECO:0000256" key="1">
    <source>
        <dbReference type="ARBA" id="ARBA00043985"/>
    </source>
</evidence>
<accession>A9F4H4</accession>
<name>A9F4H4_SORC5</name>
<comment type="similarity">
    <text evidence="1">Belongs to the PspA/Vipp/IM30 family.</text>
</comment>
<dbReference type="InterPro" id="IPR007157">
    <property type="entry name" value="PspA_VIPP1"/>
</dbReference>
<protein>
    <submittedName>
        <fullName evidence="4">Similar to chloroplast membrane-associated 30 kD protein</fullName>
    </submittedName>
</protein>
<reference evidence="4 5" key="1">
    <citation type="journal article" date="2007" name="Nat. Biotechnol.">
        <title>Complete genome sequence of the myxobacterium Sorangium cellulosum.</title>
        <authorList>
            <person name="Schneiker S."/>
            <person name="Perlova O."/>
            <person name="Kaiser O."/>
            <person name="Gerth K."/>
            <person name="Alici A."/>
            <person name="Altmeyer M.O."/>
            <person name="Bartels D."/>
            <person name="Bekel T."/>
            <person name="Beyer S."/>
            <person name="Bode E."/>
            <person name="Bode H.B."/>
            <person name="Bolten C.J."/>
            <person name="Choudhuri J.V."/>
            <person name="Doss S."/>
            <person name="Elnakady Y.A."/>
            <person name="Frank B."/>
            <person name="Gaigalat L."/>
            <person name="Goesmann A."/>
            <person name="Groeger C."/>
            <person name="Gross F."/>
            <person name="Jelsbak L."/>
            <person name="Jelsbak L."/>
            <person name="Kalinowski J."/>
            <person name="Kegler C."/>
            <person name="Knauber T."/>
            <person name="Konietzny S."/>
            <person name="Kopp M."/>
            <person name="Krause L."/>
            <person name="Krug D."/>
            <person name="Linke B."/>
            <person name="Mahmud T."/>
            <person name="Martinez-Arias R."/>
            <person name="McHardy A.C."/>
            <person name="Merai M."/>
            <person name="Meyer F."/>
            <person name="Mormann S."/>
            <person name="Munoz-Dorado J."/>
            <person name="Perez J."/>
            <person name="Pradella S."/>
            <person name="Rachid S."/>
            <person name="Raddatz G."/>
            <person name="Rosenau F."/>
            <person name="Rueckert C."/>
            <person name="Sasse F."/>
            <person name="Scharfe M."/>
            <person name="Schuster S.C."/>
            <person name="Suen G."/>
            <person name="Treuner-Lange A."/>
            <person name="Velicer G.J."/>
            <person name="Vorholter F.-J."/>
            <person name="Weissman K.J."/>
            <person name="Welch R.D."/>
            <person name="Wenzel S.C."/>
            <person name="Whitworth D.E."/>
            <person name="Wilhelm S."/>
            <person name="Wittmann C."/>
            <person name="Bloecker H."/>
            <person name="Puehler A."/>
            <person name="Mueller R."/>
        </authorList>
    </citation>
    <scope>NUCLEOTIDE SEQUENCE [LARGE SCALE GENOMIC DNA]</scope>
    <source>
        <strain evidence="5">So ce56</strain>
    </source>
</reference>
<feature type="region of interest" description="Disordered" evidence="3">
    <location>
        <begin position="215"/>
        <end position="234"/>
    </location>
</feature>
<sequence length="248" mass="26781">MHASGMGIFDRMGKVISSNVNALLDKAEDPKKSLDLIVEEMKDQVRAARKELVDAVAAEKVLRKKVDELDAEAEKWEKRAELALKANDEKLAREALVQKKRVVGERDRAEAMRAEQRSAVLSMKTELERMEAKQEEFQARKGTLAAQIQQQRAGGGAEGLGARGGQSAFSEFRRMEEQVEGQVAQVAASREIEEAISGGGLSAAELEAKFAQLEHGRGGAGAGSADKPGGSAVDDELAALKKRIRIGS</sequence>
<dbReference type="STRING" id="448385.sce7541"/>
<organism evidence="4 5">
    <name type="scientific">Sorangium cellulosum (strain So ce56)</name>
    <name type="common">Polyangium cellulosum (strain So ce56)</name>
    <dbReference type="NCBI Taxonomy" id="448385"/>
    <lineage>
        <taxon>Bacteria</taxon>
        <taxon>Pseudomonadati</taxon>
        <taxon>Myxococcota</taxon>
        <taxon>Polyangia</taxon>
        <taxon>Polyangiales</taxon>
        <taxon>Polyangiaceae</taxon>
        <taxon>Sorangium</taxon>
    </lineage>
</organism>
<evidence type="ECO:0000313" key="5">
    <source>
        <dbReference type="Proteomes" id="UP000002139"/>
    </source>
</evidence>
<evidence type="ECO:0000313" key="4">
    <source>
        <dbReference type="EMBL" id="CAN97710.1"/>
    </source>
</evidence>
<feature type="coiled-coil region" evidence="2">
    <location>
        <begin position="113"/>
        <end position="147"/>
    </location>
</feature>
<feature type="coiled-coil region" evidence="2">
    <location>
        <begin position="31"/>
        <end position="86"/>
    </location>
</feature>
<dbReference type="Pfam" id="PF04012">
    <property type="entry name" value="PspA_IM30"/>
    <property type="match status" value="1"/>
</dbReference>
<dbReference type="KEGG" id="scl:sce7541"/>
<gene>
    <name evidence="4" type="ordered locus">sce7541</name>
</gene>
<dbReference type="HOGENOM" id="CLU_056466_4_1_7"/>